<dbReference type="Proteomes" id="UP000326702">
    <property type="component" value="Chromosome"/>
</dbReference>
<proteinExistence type="predicted"/>
<dbReference type="InterPro" id="IPR011009">
    <property type="entry name" value="Kinase-like_dom_sf"/>
</dbReference>
<protein>
    <recommendedName>
        <fullName evidence="3">Aminoglycoside phosphotransferase domain-containing protein</fullName>
    </recommendedName>
</protein>
<dbReference type="RefSeq" id="WP_153021899.1">
    <property type="nucleotide sequence ID" value="NZ_BAABIH010000013.1"/>
</dbReference>
<evidence type="ECO:0000313" key="2">
    <source>
        <dbReference type="Proteomes" id="UP000326702"/>
    </source>
</evidence>
<sequence length="382" mass="39870">MAQETPADDAGRAASALTAASAAVGLPLTEPVDLGGSERSLVLRARVAGRDDETVVVKQFVPRADDASARADATAGYVRELVGLRTLDAAPDLLAHDDANRLLVMTDAGTWPTLADLLLAPGTPEDRDLAWAESLSWAGALGRTAARSAARAPHVRRLLDEHGARDEDVAALLSRGARALEELGGAAGTPAGLSDEVARMATLSAPGPADVVSPSDTCPDNALRTPSGWTFLDLEGTSVHHLALDAAYTLLPFATCWCVFEPPAGYPEALLAAFEEGAREHLPEVVDAAGWRAEVLTACGAYVLALGAWLLASADEDRPAVGPVGRSPSYRELLVQRWRWSAARLTEVLPATAALCSSALTGAAQRWGTLPGPRPYRALGAS</sequence>
<dbReference type="EMBL" id="CP045529">
    <property type="protein sequence ID" value="QFU97043.1"/>
    <property type="molecule type" value="Genomic_DNA"/>
</dbReference>
<reference evidence="1 2" key="1">
    <citation type="submission" date="2019-10" db="EMBL/GenBank/DDBJ databases">
        <title>Genome sequence of Luteimicrobium xylanilyticum HY-24.</title>
        <authorList>
            <person name="Kim D.Y."/>
            <person name="Park H.-Y."/>
        </authorList>
    </citation>
    <scope>NUCLEOTIDE SEQUENCE [LARGE SCALE GENOMIC DNA]</scope>
    <source>
        <strain evidence="1 2">HY-24</strain>
    </source>
</reference>
<dbReference type="OrthoDB" id="115252at2"/>
<evidence type="ECO:0008006" key="3">
    <source>
        <dbReference type="Google" id="ProtNLM"/>
    </source>
</evidence>
<dbReference type="AlphaFoldDB" id="A0A5P9Q6M4"/>
<evidence type="ECO:0000313" key="1">
    <source>
        <dbReference type="EMBL" id="QFU97043.1"/>
    </source>
</evidence>
<organism evidence="1 2">
    <name type="scientific">Luteimicrobium xylanilyticum</name>
    <dbReference type="NCBI Taxonomy" id="1133546"/>
    <lineage>
        <taxon>Bacteria</taxon>
        <taxon>Bacillati</taxon>
        <taxon>Actinomycetota</taxon>
        <taxon>Actinomycetes</taxon>
        <taxon>Micrococcales</taxon>
        <taxon>Luteimicrobium</taxon>
    </lineage>
</organism>
<name>A0A5P9Q6M4_9MICO</name>
<keyword evidence="2" id="KW-1185">Reference proteome</keyword>
<dbReference type="KEGG" id="lxl:KDY119_00536"/>
<dbReference type="SUPFAM" id="SSF56112">
    <property type="entry name" value="Protein kinase-like (PK-like)"/>
    <property type="match status" value="1"/>
</dbReference>
<gene>
    <name evidence="1" type="ORF">KDY119_00536</name>
</gene>
<accession>A0A5P9Q6M4</accession>